<dbReference type="Gene3D" id="1.10.10.10">
    <property type="entry name" value="Winged helix-like DNA-binding domain superfamily/Winged helix DNA-binding domain"/>
    <property type="match status" value="1"/>
</dbReference>
<dbReference type="CDD" id="cd00090">
    <property type="entry name" value="HTH_ARSR"/>
    <property type="match status" value="1"/>
</dbReference>
<dbReference type="InterPro" id="IPR036388">
    <property type="entry name" value="WH-like_DNA-bd_sf"/>
</dbReference>
<protein>
    <submittedName>
        <fullName evidence="2">Transcriptional regulators, marR/emrR family</fullName>
    </submittedName>
</protein>
<proteinExistence type="predicted"/>
<feature type="domain" description="Winged helix DNA-binding" evidence="1">
    <location>
        <begin position="10"/>
        <end position="89"/>
    </location>
</feature>
<evidence type="ECO:0000259" key="1">
    <source>
        <dbReference type="Pfam" id="PF13601"/>
    </source>
</evidence>
<dbReference type="EMBL" id="FPHE01000014">
    <property type="protein sequence ID" value="SFV50836.1"/>
    <property type="molecule type" value="Genomic_DNA"/>
</dbReference>
<dbReference type="AlphaFoldDB" id="A0A1W1BBB9"/>
<dbReference type="Pfam" id="PF13601">
    <property type="entry name" value="HTH_34"/>
    <property type="match status" value="1"/>
</dbReference>
<sequence>MFDPLLHQPIRSKLVSLLISNEELPFKALKESLGVTDGNLSSHLSKLEKEEFVLIEKTFEGKRPKTVVHITPKGREAFAQYIEALKKFIEEN</sequence>
<evidence type="ECO:0000313" key="2">
    <source>
        <dbReference type="EMBL" id="SFV50836.1"/>
    </source>
</evidence>
<dbReference type="PANTHER" id="PTHR37318">
    <property type="entry name" value="BSL7504 PROTEIN"/>
    <property type="match status" value="1"/>
</dbReference>
<dbReference type="InterPro" id="IPR027395">
    <property type="entry name" value="WH_DNA-bd_dom"/>
</dbReference>
<accession>A0A1W1BBB9</accession>
<reference evidence="2" key="1">
    <citation type="submission" date="2016-10" db="EMBL/GenBank/DDBJ databases">
        <authorList>
            <person name="de Groot N.N."/>
        </authorList>
    </citation>
    <scope>NUCLEOTIDE SEQUENCE</scope>
</reference>
<name>A0A1W1BBB9_9ZZZZ</name>
<dbReference type="InterPro" id="IPR036390">
    <property type="entry name" value="WH_DNA-bd_sf"/>
</dbReference>
<dbReference type="InterPro" id="IPR011991">
    <property type="entry name" value="ArsR-like_HTH"/>
</dbReference>
<dbReference type="PANTHER" id="PTHR37318:SF1">
    <property type="entry name" value="BSL7504 PROTEIN"/>
    <property type="match status" value="1"/>
</dbReference>
<gene>
    <name evidence="2" type="ORF">MNB_SV-12-1088</name>
</gene>
<organism evidence="2">
    <name type="scientific">hydrothermal vent metagenome</name>
    <dbReference type="NCBI Taxonomy" id="652676"/>
    <lineage>
        <taxon>unclassified sequences</taxon>
        <taxon>metagenomes</taxon>
        <taxon>ecological metagenomes</taxon>
    </lineage>
</organism>
<dbReference type="SUPFAM" id="SSF46785">
    <property type="entry name" value="Winged helix' DNA-binding domain"/>
    <property type="match status" value="1"/>
</dbReference>